<evidence type="ECO:0000313" key="5">
    <source>
        <dbReference type="Proteomes" id="UP000281094"/>
    </source>
</evidence>
<dbReference type="PANTHER" id="PTHR30576">
    <property type="entry name" value="COLANIC BIOSYNTHESIS UDP-GLUCOSE LIPID CARRIER TRANSFERASE"/>
    <property type="match status" value="1"/>
</dbReference>
<dbReference type="Proteomes" id="UP000281094">
    <property type="component" value="Unassembled WGS sequence"/>
</dbReference>
<dbReference type="InterPro" id="IPR004629">
    <property type="entry name" value="WecG_TagA_CpsF"/>
</dbReference>
<gene>
    <name evidence="4" type="ORF">D8780_12135</name>
</gene>
<reference evidence="4 5" key="1">
    <citation type="submission" date="2018-10" db="EMBL/GenBank/DDBJ databases">
        <title>Notoacmeibacter sp. M2BS9Y-3-1, whole genome shotgun sequence.</title>
        <authorList>
            <person name="Tuo L."/>
        </authorList>
    </citation>
    <scope>NUCLEOTIDE SEQUENCE [LARGE SCALE GENOMIC DNA]</scope>
    <source>
        <strain evidence="4 5">M2BS9Y-3-1</strain>
    </source>
</reference>
<accession>A0A3L7JFY1</accession>
<evidence type="ECO:0000256" key="1">
    <source>
        <dbReference type="ARBA" id="ARBA00006464"/>
    </source>
</evidence>
<dbReference type="PANTHER" id="PTHR30576:SF10">
    <property type="entry name" value="SLL5057 PROTEIN"/>
    <property type="match status" value="1"/>
</dbReference>
<name>A0A3L7JFY1_9HYPH</name>
<comment type="caution">
    <text evidence="4">The sequence shown here is derived from an EMBL/GenBank/DDBJ whole genome shotgun (WGS) entry which is preliminary data.</text>
</comment>
<evidence type="ECO:0000256" key="2">
    <source>
        <dbReference type="ARBA" id="ARBA00023169"/>
    </source>
</evidence>
<dbReference type="Pfam" id="PF03808">
    <property type="entry name" value="Glyco_tran_WecG"/>
    <property type="match status" value="1"/>
</dbReference>
<dbReference type="EMBL" id="RCWN01000001">
    <property type="protein sequence ID" value="RLQ89593.1"/>
    <property type="molecule type" value="Genomic_DNA"/>
</dbReference>
<dbReference type="GO" id="GO:0016780">
    <property type="term" value="F:phosphotransferase activity, for other substituted phosphate groups"/>
    <property type="evidence" value="ECO:0007669"/>
    <property type="project" value="TreeGrafter"/>
</dbReference>
<dbReference type="InterPro" id="IPR003362">
    <property type="entry name" value="Bact_transf"/>
</dbReference>
<dbReference type="CDD" id="cd06533">
    <property type="entry name" value="Glyco_transf_WecG_TagA"/>
    <property type="match status" value="1"/>
</dbReference>
<comment type="similarity">
    <text evidence="1">Belongs to the bacterial sugar transferase family.</text>
</comment>
<proteinExistence type="inferred from homology"/>
<keyword evidence="2" id="KW-0270">Exopolysaccharide synthesis</keyword>
<feature type="domain" description="Bacterial sugar transferase" evidence="3">
    <location>
        <begin position="257"/>
        <end position="443"/>
    </location>
</feature>
<sequence>MKQLDTCQLFDLDIVRNSKSETIEMMLDDPAGKKTAAFVNAHCINVAAGSVEYQWALKKARYVLPDGAGVALAARLNGQSFSENLNGTDLFLPLCKEAAKRNMSVFFFGSREGVARQAAERAADLVPGLTVAGTRHGYFDDTQQNDIIDQINRSGADIVLVALGVPQQDVWIARNRHRLNASLVMGVGAQFDFWSGRVKRAPLLLRKARLEWAWRLALEPRRLAKRYLIGNATFVARAFGEGAKRRALGRSPNWQSRAIDVAVAGGAVMCLAPLLALISVAIKLGSRGPVLFRQVRTGENGQPFEVLKFRTMYVDAEKRRSEVLALADRRGICFKAKNDPRVTSVGRVLRRYSLDELPQLFNVLKGEMSVVGPRPALPSEVAAYPPEAHERLACKPGLTGVWQVSGRAEIGFQKMVDMDVAYVRSKSVALDLALLALTFRAVFTGRGAY</sequence>
<evidence type="ECO:0000259" key="3">
    <source>
        <dbReference type="Pfam" id="PF02397"/>
    </source>
</evidence>
<dbReference type="AlphaFoldDB" id="A0A3L7JFY1"/>
<dbReference type="RefSeq" id="WP_121646548.1">
    <property type="nucleotide sequence ID" value="NZ_RCWN01000001.1"/>
</dbReference>
<keyword evidence="5" id="KW-1185">Reference proteome</keyword>
<organism evidence="4 5">
    <name type="scientific">Notoacmeibacter ruber</name>
    <dbReference type="NCBI Taxonomy" id="2670375"/>
    <lineage>
        <taxon>Bacteria</taxon>
        <taxon>Pseudomonadati</taxon>
        <taxon>Pseudomonadota</taxon>
        <taxon>Alphaproteobacteria</taxon>
        <taxon>Hyphomicrobiales</taxon>
        <taxon>Notoacmeibacteraceae</taxon>
        <taxon>Notoacmeibacter</taxon>
    </lineage>
</organism>
<dbReference type="Pfam" id="PF02397">
    <property type="entry name" value="Bac_transf"/>
    <property type="match status" value="1"/>
</dbReference>
<keyword evidence="4" id="KW-0808">Transferase</keyword>
<dbReference type="GO" id="GO:0000271">
    <property type="term" value="P:polysaccharide biosynthetic process"/>
    <property type="evidence" value="ECO:0007669"/>
    <property type="project" value="UniProtKB-KW"/>
</dbReference>
<protein>
    <submittedName>
        <fullName evidence="4">WecB/TagA/CpsF family glycosyltransferase</fullName>
    </submittedName>
</protein>
<dbReference type="NCBIfam" id="TIGR00696">
    <property type="entry name" value="wecG_tagA_cpsF"/>
    <property type="match status" value="1"/>
</dbReference>
<evidence type="ECO:0000313" key="4">
    <source>
        <dbReference type="EMBL" id="RLQ89593.1"/>
    </source>
</evidence>